<evidence type="ECO:0000313" key="1">
    <source>
        <dbReference type="EMBL" id="CAH2068693.1"/>
    </source>
</evidence>
<keyword evidence="2" id="KW-1185">Reference proteome</keyword>
<name>A0ABN8IWE4_9NEOP</name>
<proteinExistence type="predicted"/>
<accession>A0ABN8IWE4</accession>
<sequence>MGVSDASPVDSGDPATHTLASIMALHDIEQSGPFTDTLARLPRFRLSGKSATSQKPPASHSPARIREKRFYFVNDFAKRRSDGANRAKECGQKESLTVQTLGERVLCARASSPTSPTRGES</sequence>
<protein>
    <submittedName>
        <fullName evidence="1">Uncharacterized protein</fullName>
    </submittedName>
</protein>
<feature type="non-terminal residue" evidence="1">
    <location>
        <position position="1"/>
    </location>
</feature>
<evidence type="ECO:0000313" key="2">
    <source>
        <dbReference type="Proteomes" id="UP000837857"/>
    </source>
</evidence>
<gene>
    <name evidence="1" type="ORF">IPOD504_LOCUS14501</name>
</gene>
<dbReference type="Proteomes" id="UP000837857">
    <property type="component" value="Chromosome 5"/>
</dbReference>
<reference evidence="1" key="1">
    <citation type="submission" date="2022-03" db="EMBL/GenBank/DDBJ databases">
        <authorList>
            <person name="Martin H S."/>
        </authorList>
    </citation>
    <scope>NUCLEOTIDE SEQUENCE</scope>
</reference>
<dbReference type="EMBL" id="OW152817">
    <property type="protein sequence ID" value="CAH2068693.1"/>
    <property type="molecule type" value="Genomic_DNA"/>
</dbReference>
<organism evidence="1 2">
    <name type="scientific">Iphiclides podalirius</name>
    <name type="common">scarce swallowtail</name>
    <dbReference type="NCBI Taxonomy" id="110791"/>
    <lineage>
        <taxon>Eukaryota</taxon>
        <taxon>Metazoa</taxon>
        <taxon>Ecdysozoa</taxon>
        <taxon>Arthropoda</taxon>
        <taxon>Hexapoda</taxon>
        <taxon>Insecta</taxon>
        <taxon>Pterygota</taxon>
        <taxon>Neoptera</taxon>
        <taxon>Endopterygota</taxon>
        <taxon>Lepidoptera</taxon>
        <taxon>Glossata</taxon>
        <taxon>Ditrysia</taxon>
        <taxon>Papilionoidea</taxon>
        <taxon>Papilionidae</taxon>
        <taxon>Papilioninae</taxon>
        <taxon>Iphiclides</taxon>
    </lineage>
</organism>